<sequence length="98" mass="10794">MATTPRRSSSVPFKRLGLDPSPQVERRDEDLKQLFADATLPPYVSSETDPLPAKNPAPVMDPDLTRSIAIAGMMENRSPNSMTGLIMIIIVHVPFSIF</sequence>
<evidence type="ECO:0000313" key="4">
    <source>
        <dbReference type="WBParaSite" id="HPLM_0000627001-mRNA-1"/>
    </source>
</evidence>
<gene>
    <name evidence="2" type="ORF">HPLM_LOCUS6262</name>
</gene>
<reference evidence="4" key="1">
    <citation type="submission" date="2017-02" db="UniProtKB">
        <authorList>
            <consortium name="WormBaseParasite"/>
        </authorList>
    </citation>
    <scope>IDENTIFICATION</scope>
</reference>
<dbReference type="Proteomes" id="UP000268014">
    <property type="component" value="Unassembled WGS sequence"/>
</dbReference>
<keyword evidence="3" id="KW-1185">Reference proteome</keyword>
<evidence type="ECO:0000256" key="1">
    <source>
        <dbReference type="SAM" id="MobiDB-lite"/>
    </source>
</evidence>
<feature type="compositionally biased region" description="Polar residues" evidence="1">
    <location>
        <begin position="1"/>
        <end position="11"/>
    </location>
</feature>
<evidence type="ECO:0000313" key="3">
    <source>
        <dbReference type="Proteomes" id="UP000268014"/>
    </source>
</evidence>
<name>A0A0N4W7X7_HAEPC</name>
<protein>
    <submittedName>
        <fullName evidence="4">TORC_N domain-containing protein</fullName>
    </submittedName>
</protein>
<feature type="region of interest" description="Disordered" evidence="1">
    <location>
        <begin position="1"/>
        <end position="28"/>
    </location>
</feature>
<accession>A0A0N4W7X7</accession>
<dbReference type="EMBL" id="UZAF01016469">
    <property type="protein sequence ID" value="VDO28456.1"/>
    <property type="molecule type" value="Genomic_DNA"/>
</dbReference>
<dbReference type="WBParaSite" id="HPLM_0000627001-mRNA-1">
    <property type="protein sequence ID" value="HPLM_0000627001-mRNA-1"/>
    <property type="gene ID" value="HPLM_0000627001"/>
</dbReference>
<dbReference type="AlphaFoldDB" id="A0A0N4W7X7"/>
<reference evidence="2 3" key="2">
    <citation type="submission" date="2018-11" db="EMBL/GenBank/DDBJ databases">
        <authorList>
            <consortium name="Pathogen Informatics"/>
        </authorList>
    </citation>
    <scope>NUCLEOTIDE SEQUENCE [LARGE SCALE GENOMIC DNA]</scope>
    <source>
        <strain evidence="2 3">MHpl1</strain>
    </source>
</reference>
<proteinExistence type="predicted"/>
<evidence type="ECO:0000313" key="2">
    <source>
        <dbReference type="EMBL" id="VDO28456.1"/>
    </source>
</evidence>
<organism evidence="4">
    <name type="scientific">Haemonchus placei</name>
    <name type="common">Barber's pole worm</name>
    <dbReference type="NCBI Taxonomy" id="6290"/>
    <lineage>
        <taxon>Eukaryota</taxon>
        <taxon>Metazoa</taxon>
        <taxon>Ecdysozoa</taxon>
        <taxon>Nematoda</taxon>
        <taxon>Chromadorea</taxon>
        <taxon>Rhabditida</taxon>
        <taxon>Rhabditina</taxon>
        <taxon>Rhabditomorpha</taxon>
        <taxon>Strongyloidea</taxon>
        <taxon>Trichostrongylidae</taxon>
        <taxon>Haemonchus</taxon>
    </lineage>
</organism>